<dbReference type="EMBL" id="QBMC01000106">
    <property type="protein sequence ID" value="PZO14589.1"/>
    <property type="molecule type" value="Genomic_DNA"/>
</dbReference>
<sequence>MAYAFPQKIIHIELSADLPNLLPTDHYPVFYLVFWWHRIPLGDLQISAQQLPLCDRQLKQLAVQAIAPAVAAYLQIGGLPAMPNFNESSDFDADAVLQQWEKPFLAWQQQQMTAAAVTLSVVICTRDRPHYIQKCLKSLQHLSDPANEIIVVDNAPTSDATQQLVAQFPAVKYVLEPKAGLDFARNAGISHSSCELIAYTDDDVSLHPDWTLHLRQAFQSPNVMAVTGLVIAAEIDTQSQYIFERYWSFNRGYRRLLYDRHFFKKYSLIGAPAWRVGAGASMAFRRDVFEKIGDFDERLDVGAAGCSGDSEMWYRVLAAGFDCLYEPTVVAYHTHRSEMAALHHQLFHYMRGHVSELLIRFERYRHWGNLVRLVLLPAYFLYLLLFGWRLGSYRYCTLFTEISGCLSGFKFSFKAVLKLWV</sequence>
<dbReference type="PANTHER" id="PTHR43685:SF14">
    <property type="entry name" value="GLYCOSYLTRANSFERASE 2-LIKE DOMAIN-CONTAINING PROTEIN"/>
    <property type="match status" value="1"/>
</dbReference>
<keyword evidence="3" id="KW-0808">Transferase</keyword>
<reference evidence="4" key="1">
    <citation type="submission" date="2018-04" db="EMBL/GenBank/DDBJ databases">
        <authorList>
            <person name="Cornet L."/>
        </authorList>
    </citation>
    <scope>NUCLEOTIDE SEQUENCE [LARGE SCALE GENOMIC DNA]</scope>
</reference>
<feature type="domain" description="Glycosyltransferase 2-like" evidence="2">
    <location>
        <begin position="120"/>
        <end position="293"/>
    </location>
</feature>
<dbReference type="PANTHER" id="PTHR43685">
    <property type="entry name" value="GLYCOSYLTRANSFERASE"/>
    <property type="match status" value="1"/>
</dbReference>
<dbReference type="Gene3D" id="3.90.550.10">
    <property type="entry name" value="Spore Coat Polysaccharide Biosynthesis Protein SpsA, Chain A"/>
    <property type="match status" value="1"/>
</dbReference>
<dbReference type="InterPro" id="IPR029044">
    <property type="entry name" value="Nucleotide-diphossugar_trans"/>
</dbReference>
<comment type="caution">
    <text evidence="3">The sequence shown here is derived from an EMBL/GenBank/DDBJ whole genome shotgun (WGS) entry which is preliminary data.</text>
</comment>
<accession>A0A2W4UC96</accession>
<gene>
    <name evidence="3" type="ORF">DCF25_14740</name>
</gene>
<dbReference type="AlphaFoldDB" id="A0A2W4UC96"/>
<keyword evidence="1" id="KW-1133">Transmembrane helix</keyword>
<dbReference type="InterPro" id="IPR001173">
    <property type="entry name" value="Glyco_trans_2-like"/>
</dbReference>
<dbReference type="SUPFAM" id="SSF53448">
    <property type="entry name" value="Nucleotide-diphospho-sugar transferases"/>
    <property type="match status" value="1"/>
</dbReference>
<dbReference type="GO" id="GO:0016740">
    <property type="term" value="F:transferase activity"/>
    <property type="evidence" value="ECO:0007669"/>
    <property type="project" value="UniProtKB-KW"/>
</dbReference>
<evidence type="ECO:0000313" key="4">
    <source>
        <dbReference type="Proteomes" id="UP000249354"/>
    </source>
</evidence>
<name>A0A2W4UC96_9CYAN</name>
<keyword evidence="1" id="KW-0812">Transmembrane</keyword>
<dbReference type="InterPro" id="IPR050834">
    <property type="entry name" value="Glycosyltransf_2"/>
</dbReference>
<evidence type="ECO:0000256" key="1">
    <source>
        <dbReference type="SAM" id="Phobius"/>
    </source>
</evidence>
<organism evidence="3 4">
    <name type="scientific">Leptolyngbya foveolarum</name>
    <dbReference type="NCBI Taxonomy" id="47253"/>
    <lineage>
        <taxon>Bacteria</taxon>
        <taxon>Bacillati</taxon>
        <taxon>Cyanobacteriota</taxon>
        <taxon>Cyanophyceae</taxon>
        <taxon>Leptolyngbyales</taxon>
        <taxon>Leptolyngbyaceae</taxon>
        <taxon>Leptolyngbya group</taxon>
        <taxon>Leptolyngbya</taxon>
    </lineage>
</organism>
<protein>
    <submittedName>
        <fullName evidence="3">Glycosyl transferase family 2</fullName>
    </submittedName>
</protein>
<evidence type="ECO:0000259" key="2">
    <source>
        <dbReference type="Pfam" id="PF00535"/>
    </source>
</evidence>
<evidence type="ECO:0000313" key="3">
    <source>
        <dbReference type="EMBL" id="PZO14589.1"/>
    </source>
</evidence>
<dbReference type="Pfam" id="PF00535">
    <property type="entry name" value="Glycos_transf_2"/>
    <property type="match status" value="1"/>
</dbReference>
<reference evidence="3 4" key="2">
    <citation type="submission" date="2018-06" db="EMBL/GenBank/DDBJ databases">
        <title>Metagenomic assembly of (sub)arctic Cyanobacteria and their associated microbiome from non-axenic cultures.</title>
        <authorList>
            <person name="Baurain D."/>
        </authorList>
    </citation>
    <scope>NUCLEOTIDE SEQUENCE [LARGE SCALE GENOMIC DNA]</scope>
    <source>
        <strain evidence="3">ULC129bin1</strain>
    </source>
</reference>
<feature type="transmembrane region" description="Helical" evidence="1">
    <location>
        <begin position="370"/>
        <end position="388"/>
    </location>
</feature>
<keyword evidence="1" id="KW-0472">Membrane</keyword>
<proteinExistence type="predicted"/>
<dbReference type="Proteomes" id="UP000249354">
    <property type="component" value="Unassembled WGS sequence"/>
</dbReference>